<feature type="region of interest" description="Disordered" evidence="10">
    <location>
        <begin position="354"/>
        <end position="383"/>
    </location>
</feature>
<gene>
    <name evidence="11" type="primary">Wnt9</name>
</gene>
<feature type="region of interest" description="Disordered" evidence="10">
    <location>
        <begin position="396"/>
        <end position="422"/>
    </location>
</feature>
<dbReference type="InterPro" id="IPR018161">
    <property type="entry name" value="Wnt_CS"/>
</dbReference>
<dbReference type="Gene3D" id="3.30.2460.20">
    <property type="match status" value="1"/>
</dbReference>
<comment type="function">
    <text evidence="9">Ligand for members of the frizzled family of seven transmembrane receptors.</text>
</comment>
<keyword evidence="5" id="KW-0272">Extracellular matrix</keyword>
<organism evidence="11">
    <name type="scientific">Narceus annularis</name>
    <name type="common">Millipede</name>
    <dbReference type="NCBI Taxonomy" id="174156"/>
    <lineage>
        <taxon>Eukaryota</taxon>
        <taxon>Metazoa</taxon>
        <taxon>Ecdysozoa</taxon>
        <taxon>Arthropoda</taxon>
        <taxon>Myriapoda</taxon>
        <taxon>Diplopoda</taxon>
        <taxon>Helminthomorpha</taxon>
        <taxon>Spirobolidae</taxon>
        <taxon>Narceus</taxon>
    </lineage>
</organism>
<sequence>MQHFTLNANARRSLAERPNPPQTQNTQPNPLLHLLLLLCSEPTGQDVKKLPASFTLHTGSYITRDICIIKLLFRLWCMTDHNRIYCESGKFAFVSGNHHIRNIGCKTMRRPQGIIGPNAFAALLFATTVNAFFGLSSRKPLQDSVLFHSMSNRTDLCAHLGLQSKHQDRSCRRSRGVVDSLVEAIRLSVAECHRLFEFERWNCSIDSTRINILRREFKETSFLYAMSSAGLVHAIARSCSSGRLNQCTCDESFDAAENRRTWLWGGCGDNVLFGQNFARRFMRHKRHRSRDLRALMDTHNTKVGIQVVQEKVTKACKCHGVSGSCTMQTCWKQLARFYVVGDELKRRYENAVEASAPNEAVPGSQPSPPSNFLTPSSSLSTLKPEGFRKMRASLWKQMKKQKKHKNSKSSSQSRKKSDLVDGRVAIGASGGDTSTSSSALKGLIYLDRSPNFCMTGRYSHGTVGRQCHKGTNCNEMCCGRGHNVQMKTDTGPCKCRVVWCCHVQCETCVTRYEVYTCK</sequence>
<dbReference type="GO" id="GO:0030182">
    <property type="term" value="P:neuron differentiation"/>
    <property type="evidence" value="ECO:0007669"/>
    <property type="project" value="TreeGrafter"/>
</dbReference>
<dbReference type="EMBL" id="HG529221">
    <property type="protein sequence ID" value="CDI40112.1"/>
    <property type="molecule type" value="mRNA"/>
</dbReference>
<dbReference type="GO" id="GO:0005109">
    <property type="term" value="F:frizzled binding"/>
    <property type="evidence" value="ECO:0007669"/>
    <property type="project" value="TreeGrafter"/>
</dbReference>
<evidence type="ECO:0000256" key="5">
    <source>
        <dbReference type="ARBA" id="ARBA00022530"/>
    </source>
</evidence>
<feature type="region of interest" description="Disordered" evidence="10">
    <location>
        <begin position="1"/>
        <end position="27"/>
    </location>
</feature>
<dbReference type="PANTHER" id="PTHR12027:SF97">
    <property type="entry name" value="PROTEIN WNT-4"/>
    <property type="match status" value="1"/>
</dbReference>
<evidence type="ECO:0000256" key="8">
    <source>
        <dbReference type="ARBA" id="ARBA00023288"/>
    </source>
</evidence>
<evidence type="ECO:0000256" key="6">
    <source>
        <dbReference type="ARBA" id="ARBA00022687"/>
    </source>
</evidence>
<evidence type="ECO:0000256" key="9">
    <source>
        <dbReference type="RuleBase" id="RU003500"/>
    </source>
</evidence>
<evidence type="ECO:0000256" key="2">
    <source>
        <dbReference type="ARBA" id="ARBA00005683"/>
    </source>
</evidence>
<evidence type="ECO:0000313" key="11">
    <source>
        <dbReference type="EMBL" id="CDI40112.1"/>
    </source>
</evidence>
<evidence type="ECO:0000256" key="4">
    <source>
        <dbReference type="ARBA" id="ARBA00022525"/>
    </source>
</evidence>
<feature type="compositionally biased region" description="Basic residues" evidence="10">
    <location>
        <begin position="397"/>
        <end position="407"/>
    </location>
</feature>
<reference evidence="11" key="1">
    <citation type="journal article" date="2014" name="Gene Expr. Patterns">
        <title>Identification and embryonic expression of Wnt2, Wnt4, Wnt5 and Wnt9 in the millipede Glomeris marginata (Myriapoda: Diplopoda).</title>
        <authorList>
            <person name="Janssen R."/>
            <person name="Posnien N."/>
        </authorList>
    </citation>
    <scope>NUCLEOTIDE SEQUENCE</scope>
    <source>
        <tissue evidence="11">Embryonic</tissue>
    </source>
</reference>
<evidence type="ECO:0000256" key="3">
    <source>
        <dbReference type="ARBA" id="ARBA00022473"/>
    </source>
</evidence>
<proteinExistence type="evidence at transcript level"/>
<keyword evidence="4" id="KW-0964">Secreted</keyword>
<dbReference type="GO" id="GO:0005125">
    <property type="term" value="F:cytokine activity"/>
    <property type="evidence" value="ECO:0007669"/>
    <property type="project" value="TreeGrafter"/>
</dbReference>
<dbReference type="SMART" id="SM00097">
    <property type="entry name" value="WNT1"/>
    <property type="match status" value="1"/>
</dbReference>
<feature type="compositionally biased region" description="Low complexity" evidence="10">
    <location>
        <begin position="370"/>
        <end position="383"/>
    </location>
</feature>
<dbReference type="InterPro" id="IPR043158">
    <property type="entry name" value="Wnt_C"/>
</dbReference>
<accession>X5JA62</accession>
<feature type="compositionally biased region" description="Polar residues" evidence="10">
    <location>
        <begin position="1"/>
        <end position="10"/>
    </location>
</feature>
<evidence type="ECO:0000256" key="7">
    <source>
        <dbReference type="ARBA" id="ARBA00023157"/>
    </source>
</evidence>
<dbReference type="PRINTS" id="PR01349">
    <property type="entry name" value="WNTPROTEIN"/>
</dbReference>
<protein>
    <recommendedName>
        <fullName evidence="9">Protein Wnt</fullName>
    </recommendedName>
</protein>
<dbReference type="AlphaFoldDB" id="X5JA62"/>
<dbReference type="CDD" id="cd19341">
    <property type="entry name" value="Wnt_Wnt9"/>
    <property type="match status" value="1"/>
</dbReference>
<dbReference type="Pfam" id="PF00110">
    <property type="entry name" value="wnt"/>
    <property type="match status" value="1"/>
</dbReference>
<comment type="similarity">
    <text evidence="2 9">Belongs to the Wnt family.</text>
</comment>
<dbReference type="GO" id="GO:0045165">
    <property type="term" value="P:cell fate commitment"/>
    <property type="evidence" value="ECO:0007669"/>
    <property type="project" value="TreeGrafter"/>
</dbReference>
<name>X5JA62_NARAN</name>
<keyword evidence="8" id="KW-0449">Lipoprotein</keyword>
<evidence type="ECO:0000256" key="1">
    <source>
        <dbReference type="ARBA" id="ARBA00004498"/>
    </source>
</evidence>
<dbReference type="GO" id="GO:0060070">
    <property type="term" value="P:canonical Wnt signaling pathway"/>
    <property type="evidence" value="ECO:0007669"/>
    <property type="project" value="TreeGrafter"/>
</dbReference>
<keyword evidence="3 9" id="KW-0217">Developmental protein</keyword>
<comment type="subcellular location">
    <subcellularLocation>
        <location evidence="1 9">Secreted</location>
        <location evidence="1 9">Extracellular space</location>
        <location evidence="1 9">Extracellular matrix</location>
    </subcellularLocation>
</comment>
<keyword evidence="6 9" id="KW-0879">Wnt signaling pathway</keyword>
<dbReference type="PROSITE" id="PS00246">
    <property type="entry name" value="WNT1"/>
    <property type="match status" value="1"/>
</dbReference>
<keyword evidence="7" id="KW-1015">Disulfide bond</keyword>
<evidence type="ECO:0000256" key="10">
    <source>
        <dbReference type="SAM" id="MobiDB-lite"/>
    </source>
</evidence>
<dbReference type="GO" id="GO:0005615">
    <property type="term" value="C:extracellular space"/>
    <property type="evidence" value="ECO:0007669"/>
    <property type="project" value="TreeGrafter"/>
</dbReference>
<dbReference type="InterPro" id="IPR005817">
    <property type="entry name" value="Wnt"/>
</dbReference>
<dbReference type="PANTHER" id="PTHR12027">
    <property type="entry name" value="WNT RELATED"/>
    <property type="match status" value="1"/>
</dbReference>